<evidence type="ECO:0000256" key="3">
    <source>
        <dbReference type="ARBA" id="ARBA00013085"/>
    </source>
</evidence>
<evidence type="ECO:0000259" key="8">
    <source>
        <dbReference type="SMART" id="SM00481"/>
    </source>
</evidence>
<dbReference type="SMART" id="SM00481">
    <property type="entry name" value="POLIIIAc"/>
    <property type="match status" value="1"/>
</dbReference>
<dbReference type="RefSeq" id="WP_209492210.1">
    <property type="nucleotide sequence ID" value="NZ_JAGGLC010000005.1"/>
</dbReference>
<dbReference type="PANTHER" id="PTHR21039">
    <property type="entry name" value="HISTIDINOL PHOSPHATASE-RELATED"/>
    <property type="match status" value="1"/>
</dbReference>
<organism evidence="9 10">
    <name type="scientific">Halolamina salifodinae</name>
    <dbReference type="NCBI Taxonomy" id="1202767"/>
    <lineage>
        <taxon>Archaea</taxon>
        <taxon>Methanobacteriati</taxon>
        <taxon>Methanobacteriota</taxon>
        <taxon>Stenosarchaea group</taxon>
        <taxon>Halobacteria</taxon>
        <taxon>Halobacteriales</taxon>
        <taxon>Haloferacaceae</taxon>
    </lineage>
</organism>
<evidence type="ECO:0000256" key="7">
    <source>
        <dbReference type="ARBA" id="ARBA00049158"/>
    </source>
</evidence>
<dbReference type="Pfam" id="PF02811">
    <property type="entry name" value="PHP"/>
    <property type="match status" value="1"/>
</dbReference>
<dbReference type="InterPro" id="IPR003141">
    <property type="entry name" value="Pol/His_phosphatase_N"/>
</dbReference>
<gene>
    <name evidence="9" type="ORF">J2753_002359</name>
</gene>
<comment type="pathway">
    <text evidence="1">Amino-acid biosynthesis; L-histidine biosynthesis; L-histidine from 5-phospho-alpha-D-ribose 1-diphosphate: step 8/9.</text>
</comment>
<dbReference type="InterPro" id="IPR010140">
    <property type="entry name" value="Histidinol_P_phosphatase_HisJ"/>
</dbReference>
<accession>A0A8T4GXY0</accession>
<evidence type="ECO:0000256" key="4">
    <source>
        <dbReference type="ARBA" id="ARBA00022605"/>
    </source>
</evidence>
<evidence type="ECO:0000256" key="1">
    <source>
        <dbReference type="ARBA" id="ARBA00004970"/>
    </source>
</evidence>
<keyword evidence="6" id="KW-0368">Histidine biosynthesis</keyword>
<evidence type="ECO:0000256" key="5">
    <source>
        <dbReference type="ARBA" id="ARBA00022801"/>
    </source>
</evidence>
<reference evidence="9" key="1">
    <citation type="submission" date="2021-03" db="EMBL/GenBank/DDBJ databases">
        <title>Genomic Encyclopedia of Type Strains, Phase IV (KMG-IV): sequencing the most valuable type-strain genomes for metagenomic binning, comparative biology and taxonomic classification.</title>
        <authorList>
            <person name="Goeker M."/>
        </authorList>
    </citation>
    <scope>NUCLEOTIDE SEQUENCE</scope>
    <source>
        <strain evidence="9">DSM 26232</strain>
    </source>
</reference>
<dbReference type="SUPFAM" id="SSF89550">
    <property type="entry name" value="PHP domain-like"/>
    <property type="match status" value="1"/>
</dbReference>
<name>A0A8T4GXY0_9EURY</name>
<comment type="catalytic activity">
    <reaction evidence="7">
        <text>L-histidinol phosphate + H2O = L-histidinol + phosphate</text>
        <dbReference type="Rhea" id="RHEA:14465"/>
        <dbReference type="ChEBI" id="CHEBI:15377"/>
        <dbReference type="ChEBI" id="CHEBI:43474"/>
        <dbReference type="ChEBI" id="CHEBI:57699"/>
        <dbReference type="ChEBI" id="CHEBI:57980"/>
        <dbReference type="EC" id="3.1.3.15"/>
    </reaction>
</comment>
<dbReference type="GO" id="GO:0005737">
    <property type="term" value="C:cytoplasm"/>
    <property type="evidence" value="ECO:0007669"/>
    <property type="project" value="TreeGrafter"/>
</dbReference>
<dbReference type="EC" id="3.1.3.15" evidence="3"/>
<dbReference type="GO" id="GO:0000105">
    <property type="term" value="P:L-histidine biosynthetic process"/>
    <property type="evidence" value="ECO:0007669"/>
    <property type="project" value="UniProtKB-KW"/>
</dbReference>
<keyword evidence="5 9" id="KW-0378">Hydrolase</keyword>
<feature type="domain" description="Polymerase/histidinol phosphatase N-terminal" evidence="8">
    <location>
        <begin position="4"/>
        <end position="90"/>
    </location>
</feature>
<keyword evidence="4" id="KW-0028">Amino-acid biosynthesis</keyword>
<dbReference type="Proteomes" id="UP000823736">
    <property type="component" value="Unassembled WGS sequence"/>
</dbReference>
<dbReference type="PANTHER" id="PTHR21039:SF0">
    <property type="entry name" value="HISTIDINOL-PHOSPHATASE"/>
    <property type="match status" value="1"/>
</dbReference>
<dbReference type="InterPro" id="IPR004013">
    <property type="entry name" value="PHP_dom"/>
</dbReference>
<evidence type="ECO:0000256" key="2">
    <source>
        <dbReference type="ARBA" id="ARBA00009152"/>
    </source>
</evidence>
<keyword evidence="10" id="KW-1185">Reference proteome</keyword>
<dbReference type="InterPro" id="IPR016195">
    <property type="entry name" value="Pol/histidinol_Pase-like"/>
</dbReference>
<evidence type="ECO:0000313" key="10">
    <source>
        <dbReference type="Proteomes" id="UP000823736"/>
    </source>
</evidence>
<sequence>MVRFDYHTHSNYSDGGFLFGMIEAAERAGLEGVGIADHCHISDDERLRANRDSLGFSLDLTYERRRRGIEQIAAGRDIRVFDAVEMDYLPAAEDQQAAFLDDANFDYAVGSVHQVNGRNVQRDAAFRDDSEREREAVVDDYYDTLVQLVDSGLFDIAAHVDLVERTPSLRGFSTQAHYDRLAAALAESDTVPEINAGRALGDYGEFHPAPDLLTTLRDHGVEFVVGSDAHSPEELGRRVDALESHLDDLGVEPTTLDI</sequence>
<protein>
    <recommendedName>
        <fullName evidence="3">histidinol-phosphatase</fullName>
        <ecNumber evidence="3">3.1.3.15</ecNumber>
    </recommendedName>
</protein>
<evidence type="ECO:0000256" key="6">
    <source>
        <dbReference type="ARBA" id="ARBA00023102"/>
    </source>
</evidence>
<dbReference type="AlphaFoldDB" id="A0A8T4GXY0"/>
<evidence type="ECO:0000313" key="9">
    <source>
        <dbReference type="EMBL" id="MBP1987849.1"/>
    </source>
</evidence>
<proteinExistence type="inferred from homology"/>
<dbReference type="OrthoDB" id="9968at2157"/>
<dbReference type="EMBL" id="JAGGLC010000005">
    <property type="protein sequence ID" value="MBP1987849.1"/>
    <property type="molecule type" value="Genomic_DNA"/>
</dbReference>
<dbReference type="Gene3D" id="3.20.20.140">
    <property type="entry name" value="Metal-dependent hydrolases"/>
    <property type="match status" value="1"/>
</dbReference>
<comment type="similarity">
    <text evidence="2">Belongs to the PHP hydrolase family. HisK subfamily.</text>
</comment>
<dbReference type="GO" id="GO:0004401">
    <property type="term" value="F:histidinol-phosphatase activity"/>
    <property type="evidence" value="ECO:0007669"/>
    <property type="project" value="UniProtKB-EC"/>
</dbReference>
<comment type="caution">
    <text evidence="9">The sequence shown here is derived from an EMBL/GenBank/DDBJ whole genome shotgun (WGS) entry which is preliminary data.</text>
</comment>